<dbReference type="VEuPathDB" id="TriTrypDB:TcIL3000_7_4640"/>
<name>G0UQI9_TRYCI</name>
<protein>
    <recommendedName>
        <fullName evidence="3">ODAD1 central coiled coil region domain-containing protein</fullName>
    </recommendedName>
</protein>
<feature type="domain" description="ODAD1 central coiled coil region" evidence="3">
    <location>
        <begin position="1"/>
        <end position="264"/>
    </location>
</feature>
<evidence type="ECO:0000313" key="4">
    <source>
        <dbReference type="EMBL" id="CCC91650.1"/>
    </source>
</evidence>
<evidence type="ECO:0000256" key="2">
    <source>
        <dbReference type="SAM" id="Coils"/>
    </source>
</evidence>
<dbReference type="PANTHER" id="PTHR21694:SF18">
    <property type="entry name" value="COILED-COIL DOMAIN-CONTAINING PROTEIN 63"/>
    <property type="match status" value="1"/>
</dbReference>
<accession>G0UQI9</accession>
<keyword evidence="1 2" id="KW-0175">Coiled coil</keyword>
<dbReference type="Pfam" id="PF21773">
    <property type="entry name" value="ODAD1_CC"/>
    <property type="match status" value="1"/>
</dbReference>
<feature type="coiled-coil region" evidence="2">
    <location>
        <begin position="1"/>
        <end position="127"/>
    </location>
</feature>
<evidence type="ECO:0000256" key="1">
    <source>
        <dbReference type="ARBA" id="ARBA00023054"/>
    </source>
</evidence>
<organism evidence="4">
    <name type="scientific">Trypanosoma congolense (strain IL3000)</name>
    <dbReference type="NCBI Taxonomy" id="1068625"/>
    <lineage>
        <taxon>Eukaryota</taxon>
        <taxon>Discoba</taxon>
        <taxon>Euglenozoa</taxon>
        <taxon>Kinetoplastea</taxon>
        <taxon>Metakinetoplastina</taxon>
        <taxon>Trypanosomatida</taxon>
        <taxon>Trypanosomatidae</taxon>
        <taxon>Trypanosoma</taxon>
        <taxon>Nannomonas</taxon>
    </lineage>
</organism>
<sequence>MRREIDLQITLENQMEELRQDREGEIVEIMKETSFLIEVCNLLVEERSEYEYQLAELRKAAEEDAEAYERAFHELVAVEERNKAHRQELNESIDKLTEELALTVKDRQKAEREVAAMQNKVDGAEESEMVKENSGLRQQLKEFETYFELFSKIVGSSDVNEIERYVCGEGGERFQLYEMIQNKQNAMRELAKEKAELIEKLDTLIKGTKNERHDREELRQMQDELARVQKETESIEQQAQKTSAMLSSAAVCLEKIFSSIGCTAPKLVLPSAGITPSQHVVHELFAAIERRVEEYIITWMEKDPKRTKNPSPPLPLNSTTGCSASVSKTAMSFGNVGCAEETLMTPMLAAETGETAPFVDVDENNDGEGVFSKEEH</sequence>
<proteinExistence type="predicted"/>
<reference evidence="4" key="1">
    <citation type="journal article" date="2012" name="Proc. Natl. Acad. Sci. U.S.A.">
        <title>Antigenic diversity is generated by distinct evolutionary mechanisms in African trypanosome species.</title>
        <authorList>
            <person name="Jackson A.P."/>
            <person name="Berry A."/>
            <person name="Aslett M."/>
            <person name="Allison H.C."/>
            <person name="Burton P."/>
            <person name="Vavrova-Anderson J."/>
            <person name="Brown R."/>
            <person name="Browne H."/>
            <person name="Corton N."/>
            <person name="Hauser H."/>
            <person name="Gamble J."/>
            <person name="Gilderthorp R."/>
            <person name="Marcello L."/>
            <person name="McQuillan J."/>
            <person name="Otto T.D."/>
            <person name="Quail M.A."/>
            <person name="Sanders M.J."/>
            <person name="van Tonder A."/>
            <person name="Ginger M.L."/>
            <person name="Field M.C."/>
            <person name="Barry J.D."/>
            <person name="Hertz-Fowler C."/>
            <person name="Berriman M."/>
        </authorList>
    </citation>
    <scope>NUCLEOTIDE SEQUENCE</scope>
    <source>
        <strain evidence="4">IL3000</strain>
    </source>
</reference>
<dbReference type="EMBL" id="HE575320">
    <property type="protein sequence ID" value="CCC91650.1"/>
    <property type="molecule type" value="Genomic_DNA"/>
</dbReference>
<dbReference type="InterPro" id="IPR051876">
    <property type="entry name" value="ODA-DC/CCD"/>
</dbReference>
<feature type="coiled-coil region" evidence="2">
    <location>
        <begin position="176"/>
        <end position="245"/>
    </location>
</feature>
<gene>
    <name evidence="4" type="ORF">TCIL3000_7_4640</name>
</gene>
<dbReference type="AlphaFoldDB" id="G0UQI9"/>
<dbReference type="PANTHER" id="PTHR21694">
    <property type="entry name" value="COILED-COIL DOMAIN-CONTAINING PROTEIN 63"/>
    <property type="match status" value="1"/>
</dbReference>
<evidence type="ECO:0000259" key="3">
    <source>
        <dbReference type="Pfam" id="PF21773"/>
    </source>
</evidence>
<dbReference type="InterPro" id="IPR049258">
    <property type="entry name" value="ODAD1_CC"/>
</dbReference>